<dbReference type="Pfam" id="PF00144">
    <property type="entry name" value="Beta-lactamase"/>
    <property type="match status" value="1"/>
</dbReference>
<sequence>MSSMAAGTPSNAYALKAAAVVAPFVDANLFSGLILVAHRGRPIFHEAFGLANREWMIANTPDTRFRIGSITKQFTATAIVLLAGRGKLNLADSVSTHYANAPESWCDITIHQLLTHTSGIPSYTGRPDFVSHIGRIDHTPEQILDLVRDLPLEFPPGERFSYCNSGYALLGLIVEKVSGQTYSAFLQSEIFDPLGMSNTGYDETRAILPRRAAGYERHGGKWINALFSAMSVPYAAGGLYSTADDLLRWTEALSNGKVISAALAGRDAARSWPRVRLRLVHRQSIRPSLASSWRRNQRLRVCTGPLPGRRTDGRRSVESSTCQYSRDRGAAGEPALRTP</sequence>
<dbReference type="PANTHER" id="PTHR46825:SF9">
    <property type="entry name" value="BETA-LACTAMASE-RELATED DOMAIN-CONTAINING PROTEIN"/>
    <property type="match status" value="1"/>
</dbReference>
<dbReference type="Proteomes" id="UP000572540">
    <property type="component" value="Unassembled WGS sequence"/>
</dbReference>
<dbReference type="RefSeq" id="WP_179759244.1">
    <property type="nucleotide sequence ID" value="NZ_JACCAU010000001.1"/>
</dbReference>
<dbReference type="PANTHER" id="PTHR46825">
    <property type="entry name" value="D-ALANYL-D-ALANINE-CARBOXYPEPTIDASE/ENDOPEPTIDASE AMPH"/>
    <property type="match status" value="1"/>
</dbReference>
<feature type="domain" description="Beta-lactamase-related" evidence="2">
    <location>
        <begin position="19"/>
        <end position="264"/>
    </location>
</feature>
<organism evidence="3 4">
    <name type="scientific">Paraburkholderia bryophila</name>
    <dbReference type="NCBI Taxonomy" id="420952"/>
    <lineage>
        <taxon>Bacteria</taxon>
        <taxon>Pseudomonadati</taxon>
        <taxon>Pseudomonadota</taxon>
        <taxon>Betaproteobacteria</taxon>
        <taxon>Burkholderiales</taxon>
        <taxon>Burkholderiaceae</taxon>
        <taxon>Paraburkholderia</taxon>
    </lineage>
</organism>
<accession>A0A7Y9W2A5</accession>
<dbReference type="AlphaFoldDB" id="A0A7Y9W2A5"/>
<protein>
    <submittedName>
        <fullName evidence="3">CubicO group peptidase (Beta-lactamase class C family)</fullName>
    </submittedName>
</protein>
<gene>
    <name evidence="3" type="ORF">GGD41_000157</name>
</gene>
<comment type="caution">
    <text evidence="3">The sequence shown here is derived from an EMBL/GenBank/DDBJ whole genome shotgun (WGS) entry which is preliminary data.</text>
</comment>
<reference evidence="3 4" key="1">
    <citation type="submission" date="2020-07" db="EMBL/GenBank/DDBJ databases">
        <title>Exploring microbial biodiversity for novel pathways involved in the catabolism of aromatic compounds derived from lignin.</title>
        <authorList>
            <person name="Elkins J."/>
        </authorList>
    </citation>
    <scope>NUCLEOTIDE SEQUENCE [LARGE SCALE GENOMIC DNA]</scope>
    <source>
        <strain evidence="3 4">H2C3B</strain>
    </source>
</reference>
<dbReference type="InterPro" id="IPR050491">
    <property type="entry name" value="AmpC-like"/>
</dbReference>
<dbReference type="SUPFAM" id="SSF56601">
    <property type="entry name" value="beta-lactamase/transpeptidase-like"/>
    <property type="match status" value="1"/>
</dbReference>
<evidence type="ECO:0000313" key="4">
    <source>
        <dbReference type="Proteomes" id="UP000572540"/>
    </source>
</evidence>
<evidence type="ECO:0000256" key="1">
    <source>
        <dbReference type="SAM" id="MobiDB-lite"/>
    </source>
</evidence>
<feature type="region of interest" description="Disordered" evidence="1">
    <location>
        <begin position="303"/>
        <end position="339"/>
    </location>
</feature>
<dbReference type="InterPro" id="IPR012338">
    <property type="entry name" value="Beta-lactam/transpept-like"/>
</dbReference>
<dbReference type="InterPro" id="IPR001466">
    <property type="entry name" value="Beta-lactam-related"/>
</dbReference>
<dbReference type="EMBL" id="JACCAU010000001">
    <property type="protein sequence ID" value="NYH12929.1"/>
    <property type="molecule type" value="Genomic_DNA"/>
</dbReference>
<evidence type="ECO:0000313" key="3">
    <source>
        <dbReference type="EMBL" id="NYH12929.1"/>
    </source>
</evidence>
<proteinExistence type="predicted"/>
<evidence type="ECO:0000259" key="2">
    <source>
        <dbReference type="Pfam" id="PF00144"/>
    </source>
</evidence>
<dbReference type="Gene3D" id="3.40.710.10">
    <property type="entry name" value="DD-peptidase/beta-lactamase superfamily"/>
    <property type="match status" value="1"/>
</dbReference>
<name>A0A7Y9W2A5_9BURK</name>